<accession>A0A5U4UBM6</accession>
<gene>
    <name evidence="5" type="ORF">AZG49_04425</name>
</gene>
<dbReference type="PANTHER" id="PTHR47870">
    <property type="entry name" value="CYTOCHROME C-TYPE BIOGENESIS PROTEIN CCMH"/>
    <property type="match status" value="1"/>
</dbReference>
<dbReference type="InterPro" id="IPR051263">
    <property type="entry name" value="C-type_cytochrome_biogenesis"/>
</dbReference>
<keyword evidence="3" id="KW-0802">TPR repeat</keyword>
<evidence type="ECO:0000256" key="1">
    <source>
        <dbReference type="ARBA" id="ARBA00022737"/>
    </source>
</evidence>
<proteinExistence type="predicted"/>
<feature type="non-terminal residue" evidence="5">
    <location>
        <position position="1"/>
    </location>
</feature>
<dbReference type="GO" id="GO:0005886">
    <property type="term" value="C:plasma membrane"/>
    <property type="evidence" value="ECO:0007669"/>
    <property type="project" value="TreeGrafter"/>
</dbReference>
<dbReference type="PANTHER" id="PTHR47870:SF1">
    <property type="entry name" value="CYTOCHROME C-TYPE BIOGENESIS PROTEIN CCMH"/>
    <property type="match status" value="1"/>
</dbReference>
<protein>
    <submittedName>
        <fullName evidence="5">Cytochrome C biogenesis protein</fullName>
    </submittedName>
</protein>
<dbReference type="InterPro" id="IPR011990">
    <property type="entry name" value="TPR-like_helical_dom_sf"/>
</dbReference>
<keyword evidence="2" id="KW-0201">Cytochrome c-type biogenesis</keyword>
<dbReference type="Gene3D" id="1.25.40.10">
    <property type="entry name" value="Tetratricopeptide repeat domain"/>
    <property type="match status" value="1"/>
</dbReference>
<dbReference type="GO" id="GO:0017004">
    <property type="term" value="P:cytochrome complex assembly"/>
    <property type="evidence" value="ECO:0007669"/>
    <property type="project" value="UniProtKB-KW"/>
</dbReference>
<dbReference type="AlphaFoldDB" id="A0A5U4UBM6"/>
<comment type="caution">
    <text evidence="5">The sequence shown here is derived from an EMBL/GenBank/DDBJ whole genome shotgun (WGS) entry which is preliminary data.</text>
</comment>
<evidence type="ECO:0000259" key="4">
    <source>
        <dbReference type="Pfam" id="PF23914"/>
    </source>
</evidence>
<feature type="domain" description="Cytochrome c-type biogenesis protein H TPR" evidence="4">
    <location>
        <begin position="2"/>
        <end position="43"/>
    </location>
</feature>
<reference evidence="5" key="1">
    <citation type="submission" date="2018-07" db="EMBL/GenBank/DDBJ databases">
        <authorList>
            <consortium name="GenomeTrakr network: Whole genome sequencing for foodborne pathogen traceback"/>
        </authorList>
    </citation>
    <scope>NUCLEOTIDE SEQUENCE</scope>
    <source>
        <strain evidence="5">CFSAN047084</strain>
    </source>
</reference>
<evidence type="ECO:0000256" key="3">
    <source>
        <dbReference type="ARBA" id="ARBA00022803"/>
    </source>
</evidence>
<sequence>RDHTDIRVLSLYAFNAFEQQRFGEAVAAWEMMLKLLPAGDARRAVIERSIRLAQEK</sequence>
<keyword evidence="1" id="KW-0677">Repeat</keyword>
<name>A0A5U4UBM6_SALER</name>
<dbReference type="Pfam" id="PF23914">
    <property type="entry name" value="TPR_CcmH_CycH"/>
    <property type="match status" value="1"/>
</dbReference>
<dbReference type="EMBL" id="AAGOEO010000001">
    <property type="protein sequence ID" value="EBQ1905137.1"/>
    <property type="molecule type" value="Genomic_DNA"/>
</dbReference>
<evidence type="ECO:0000256" key="2">
    <source>
        <dbReference type="ARBA" id="ARBA00022748"/>
    </source>
</evidence>
<organism evidence="5">
    <name type="scientific">Salmonella enterica</name>
    <name type="common">Salmonella choleraesuis</name>
    <dbReference type="NCBI Taxonomy" id="28901"/>
    <lineage>
        <taxon>Bacteria</taxon>
        <taxon>Pseudomonadati</taxon>
        <taxon>Pseudomonadota</taxon>
        <taxon>Gammaproteobacteria</taxon>
        <taxon>Enterobacterales</taxon>
        <taxon>Enterobacteriaceae</taxon>
        <taxon>Salmonella</taxon>
    </lineage>
</organism>
<evidence type="ECO:0000313" key="5">
    <source>
        <dbReference type="EMBL" id="EBQ1905137.1"/>
    </source>
</evidence>
<dbReference type="InterPro" id="IPR056413">
    <property type="entry name" value="TPR_CcmH_CycH"/>
</dbReference>